<comment type="catalytic activity">
    <reaction evidence="2">
        <text>thiamine phosphate + ATP = thiamine diphosphate + ADP</text>
        <dbReference type="Rhea" id="RHEA:15913"/>
        <dbReference type="ChEBI" id="CHEBI:30616"/>
        <dbReference type="ChEBI" id="CHEBI:37575"/>
        <dbReference type="ChEBI" id="CHEBI:58937"/>
        <dbReference type="ChEBI" id="CHEBI:456216"/>
        <dbReference type="EC" id="2.7.4.16"/>
    </reaction>
</comment>
<dbReference type="InterPro" id="IPR036921">
    <property type="entry name" value="PurM-like_N_sf"/>
</dbReference>
<dbReference type="InterPro" id="IPR016188">
    <property type="entry name" value="PurM-like_N"/>
</dbReference>
<dbReference type="GO" id="GO:0000287">
    <property type="term" value="F:magnesium ion binding"/>
    <property type="evidence" value="ECO:0007669"/>
    <property type="project" value="UniProtKB-UniRule"/>
</dbReference>
<feature type="binding site" evidence="2">
    <location>
        <position position="57"/>
    </location>
    <ligand>
        <name>Mg(2+)</name>
        <dbReference type="ChEBI" id="CHEBI:18420"/>
        <label>1</label>
    </ligand>
</feature>
<protein>
    <recommendedName>
        <fullName evidence="2">Thiamine-monophosphate kinase</fullName>
        <shortName evidence="2">TMP kinase</shortName>
        <shortName evidence="2">Thiamine-phosphate kinase</shortName>
        <ecNumber evidence="2">2.7.4.16</ecNumber>
    </recommendedName>
</protein>
<feature type="binding site" evidence="2">
    <location>
        <position position="343"/>
    </location>
    <ligand>
        <name>substrate</name>
    </ligand>
</feature>
<dbReference type="UniPathway" id="UPA00060">
    <property type="reaction ID" value="UER00142"/>
</dbReference>
<evidence type="ECO:0000313" key="4">
    <source>
        <dbReference type="EMBL" id="SHG86917.1"/>
    </source>
</evidence>
<comment type="miscellaneous">
    <text evidence="2">Reaction mechanism of ThiL seems to utilize a direct, inline transfer of the gamma-phosphate of ATP to TMP rather than a phosphorylated enzyme intermediate.</text>
</comment>
<evidence type="ECO:0000256" key="2">
    <source>
        <dbReference type="HAMAP-Rule" id="MF_02128"/>
    </source>
</evidence>
<organism evidence="4 5">
    <name type="scientific">Winogradskyella jejuensis</name>
    <dbReference type="NCBI Taxonomy" id="1089305"/>
    <lineage>
        <taxon>Bacteria</taxon>
        <taxon>Pseudomonadati</taxon>
        <taxon>Bacteroidota</taxon>
        <taxon>Flavobacteriia</taxon>
        <taxon>Flavobacteriales</taxon>
        <taxon>Flavobacteriaceae</taxon>
        <taxon>Winogradskyella</taxon>
    </lineage>
</organism>
<comment type="function">
    <text evidence="2">Catalyzes the ATP-dependent phosphorylation of thiamine-monophosphate (TMP) to form thiamine-pyrophosphate (TPP), the active form of vitamin B1.</text>
</comment>
<feature type="binding site" evidence="2">
    <location>
        <position position="161"/>
    </location>
    <ligand>
        <name>ATP</name>
        <dbReference type="ChEBI" id="CHEBI:30616"/>
    </ligand>
</feature>
<dbReference type="PANTHER" id="PTHR30270">
    <property type="entry name" value="THIAMINE-MONOPHOSPHATE KINASE"/>
    <property type="match status" value="1"/>
</dbReference>
<dbReference type="Proteomes" id="UP000184522">
    <property type="component" value="Unassembled WGS sequence"/>
</dbReference>
<comment type="similarity">
    <text evidence="2">Belongs to the thiamine-monophosphate kinase family.</text>
</comment>
<dbReference type="PANTHER" id="PTHR30270:SF0">
    <property type="entry name" value="THIAMINE-MONOPHOSPHATE KINASE"/>
    <property type="match status" value="1"/>
</dbReference>
<dbReference type="SUPFAM" id="SSF56042">
    <property type="entry name" value="PurM C-terminal domain-like"/>
    <property type="match status" value="1"/>
</dbReference>
<evidence type="ECO:0000259" key="3">
    <source>
        <dbReference type="Pfam" id="PF00586"/>
    </source>
</evidence>
<name>A0A1M5NBP3_9FLAO</name>
<dbReference type="GO" id="GO:0009228">
    <property type="term" value="P:thiamine biosynthetic process"/>
    <property type="evidence" value="ECO:0007669"/>
    <property type="project" value="UniProtKB-KW"/>
</dbReference>
<feature type="binding site" evidence="2">
    <location>
        <position position="238"/>
    </location>
    <ligand>
        <name>Mg(2+)</name>
        <dbReference type="ChEBI" id="CHEBI:18420"/>
        <label>3</label>
    </ligand>
</feature>
<feature type="binding site" evidence="2">
    <location>
        <position position="240"/>
    </location>
    <ligand>
        <name>ATP</name>
        <dbReference type="ChEBI" id="CHEBI:30616"/>
    </ligand>
</feature>
<dbReference type="OrthoDB" id="9802811at2"/>
<feature type="binding site" evidence="2">
    <location>
        <begin position="134"/>
        <end position="135"/>
    </location>
    <ligand>
        <name>ATP</name>
        <dbReference type="ChEBI" id="CHEBI:30616"/>
    </ligand>
</feature>
<dbReference type="Gene3D" id="3.30.1330.10">
    <property type="entry name" value="PurM-like, N-terminal domain"/>
    <property type="match status" value="1"/>
</dbReference>
<keyword evidence="2" id="KW-0547">Nucleotide-binding</keyword>
<feature type="binding site" evidence="2">
    <location>
        <position position="58"/>
    </location>
    <ligand>
        <name>Mg(2+)</name>
        <dbReference type="ChEBI" id="CHEBI:18420"/>
        <label>1</label>
    </ligand>
</feature>
<dbReference type="CDD" id="cd02194">
    <property type="entry name" value="ThiL"/>
    <property type="match status" value="1"/>
</dbReference>
<gene>
    <name evidence="2" type="primary">thiL</name>
    <name evidence="4" type="ORF">SAMN05444148_1147</name>
</gene>
<feature type="binding site" evidence="2">
    <location>
        <position position="241"/>
    </location>
    <ligand>
        <name>Mg(2+)</name>
        <dbReference type="ChEBI" id="CHEBI:18420"/>
        <label>5</label>
    </ligand>
</feature>
<keyword evidence="2" id="KW-0067">ATP-binding</keyword>
<dbReference type="InterPro" id="IPR006283">
    <property type="entry name" value="ThiL-like"/>
</dbReference>
<dbReference type="GO" id="GO:0005524">
    <property type="term" value="F:ATP binding"/>
    <property type="evidence" value="ECO:0007669"/>
    <property type="project" value="UniProtKB-UniRule"/>
</dbReference>
<dbReference type="InterPro" id="IPR036676">
    <property type="entry name" value="PurM-like_C_sf"/>
</dbReference>
<dbReference type="Pfam" id="PF00586">
    <property type="entry name" value="AIRS"/>
    <property type="match status" value="1"/>
</dbReference>
<sequence>MIEDKNPQRTPLSELGEFKLIEHLTAQFKINHKSTVLGIGDDAAILNPSKKQIVVTTDLLVEGVHFDLSYVPLKHLGYKAVMVNISDVCAMNANATQITVSIAVSNRFPLEALEELYAGIETAARLYNVDVVGGDTTSSTSGLIISITAVGEVEEDKVVKRSGAKPNDLLVVTGDLGGAYMGLQVLEREKEVFKVNPQNQPDLSMYTYIVERQLKPEARKDIVDLLKELDVKPTSMIDISDGLSSEIIHICKQSNVGVDLYENKIPLDPQVISTCEEFNIDSTTIALNGGEDYELLMTISQEDFPKIKGNPNLTVIGYMTEAERGMHLITRAETKVPIIAKGWKSFNENEKQ</sequence>
<proteinExistence type="inferred from homology"/>
<feature type="binding site" evidence="2">
    <location>
        <position position="65"/>
    </location>
    <ligand>
        <name>substrate</name>
    </ligand>
</feature>
<feature type="binding site" evidence="2">
    <location>
        <position position="291"/>
    </location>
    <ligand>
        <name>substrate</name>
    </ligand>
</feature>
<dbReference type="GO" id="GO:0009030">
    <property type="term" value="F:thiamine-phosphate kinase activity"/>
    <property type="evidence" value="ECO:0007669"/>
    <property type="project" value="UniProtKB-UniRule"/>
</dbReference>
<keyword evidence="5" id="KW-1185">Reference proteome</keyword>
<dbReference type="STRING" id="1089305.SAMN05444148_1147"/>
<feature type="binding site" evidence="2">
    <location>
        <position position="135"/>
    </location>
    <ligand>
        <name>Mg(2+)</name>
        <dbReference type="ChEBI" id="CHEBI:18420"/>
        <label>1</label>
    </ligand>
</feature>
<feature type="binding site" evidence="2">
    <location>
        <position position="87"/>
    </location>
    <ligand>
        <name>Mg(2+)</name>
        <dbReference type="ChEBI" id="CHEBI:18420"/>
        <label>2</label>
    </ligand>
</feature>
<dbReference type="RefSeq" id="WP_073084119.1">
    <property type="nucleotide sequence ID" value="NZ_FQWS01000001.1"/>
</dbReference>
<feature type="binding site" evidence="2">
    <location>
        <position position="117"/>
    </location>
    <ligand>
        <name>ATP</name>
        <dbReference type="ChEBI" id="CHEBI:30616"/>
    </ligand>
</feature>
<dbReference type="GO" id="GO:0009229">
    <property type="term" value="P:thiamine diphosphate biosynthetic process"/>
    <property type="evidence" value="ECO:0007669"/>
    <property type="project" value="UniProtKB-UniRule"/>
</dbReference>
<dbReference type="Gene3D" id="3.90.650.10">
    <property type="entry name" value="PurM-like C-terminal domain"/>
    <property type="match status" value="1"/>
</dbReference>
<keyword evidence="2" id="KW-0460">Magnesium</keyword>
<dbReference type="SUPFAM" id="SSF55326">
    <property type="entry name" value="PurM N-terminal domain-like"/>
    <property type="match status" value="1"/>
</dbReference>
<keyword evidence="2 4" id="KW-0418">Kinase</keyword>
<reference evidence="5" key="1">
    <citation type="submission" date="2016-11" db="EMBL/GenBank/DDBJ databases">
        <authorList>
            <person name="Varghese N."/>
            <person name="Submissions S."/>
        </authorList>
    </citation>
    <scope>NUCLEOTIDE SEQUENCE [LARGE SCALE GENOMIC DNA]</scope>
    <source>
        <strain evidence="5">DSM 25330</strain>
    </source>
</reference>
<feature type="binding site" evidence="2">
    <location>
        <position position="42"/>
    </location>
    <ligand>
        <name>Mg(2+)</name>
        <dbReference type="ChEBI" id="CHEBI:18420"/>
        <label>3</label>
    </ligand>
</feature>
<accession>A0A1M5NBP3</accession>
<keyword evidence="2" id="KW-0479">Metal-binding</keyword>
<comment type="pathway">
    <text evidence="2">Cofactor biosynthesis; thiamine diphosphate biosynthesis; thiamine diphosphate from thiamine phosphate: step 1/1.</text>
</comment>
<feature type="binding site" evidence="2">
    <location>
        <position position="87"/>
    </location>
    <ligand>
        <name>Mg(2+)</name>
        <dbReference type="ChEBI" id="CHEBI:18420"/>
        <label>3</label>
    </ligand>
</feature>
<keyword evidence="1 2" id="KW-0784">Thiamine biosynthesis</keyword>
<feature type="domain" description="PurM-like N-terminal" evidence="3">
    <location>
        <begin position="40"/>
        <end position="153"/>
    </location>
</feature>
<feature type="binding site" evidence="2">
    <location>
        <position position="42"/>
    </location>
    <ligand>
        <name>Mg(2+)</name>
        <dbReference type="ChEBI" id="CHEBI:18420"/>
        <label>4</label>
    </ligand>
</feature>
<keyword evidence="2" id="KW-0808">Transferase</keyword>
<evidence type="ECO:0000256" key="1">
    <source>
        <dbReference type="ARBA" id="ARBA00022977"/>
    </source>
</evidence>
<dbReference type="AlphaFoldDB" id="A0A1M5NBP3"/>
<feature type="binding site" evidence="2">
    <location>
        <position position="58"/>
    </location>
    <ligand>
        <name>Mg(2+)</name>
        <dbReference type="ChEBI" id="CHEBI:18420"/>
        <label>2</label>
    </ligand>
</feature>
<dbReference type="EC" id="2.7.4.16" evidence="2"/>
<dbReference type="HAMAP" id="MF_02128">
    <property type="entry name" value="TMP_kinase"/>
    <property type="match status" value="1"/>
</dbReference>
<feature type="binding site" evidence="2">
    <location>
        <position position="56"/>
    </location>
    <ligand>
        <name>Mg(2+)</name>
        <dbReference type="ChEBI" id="CHEBI:18420"/>
        <label>4</label>
    </ligand>
</feature>
<dbReference type="EMBL" id="FQWS01000001">
    <property type="protein sequence ID" value="SHG86917.1"/>
    <property type="molecule type" value="Genomic_DNA"/>
</dbReference>
<feature type="binding site" evidence="2">
    <location>
        <position position="87"/>
    </location>
    <ligand>
        <name>Mg(2+)</name>
        <dbReference type="ChEBI" id="CHEBI:18420"/>
        <label>4</label>
    </ligand>
</feature>
<dbReference type="PIRSF" id="PIRSF005303">
    <property type="entry name" value="Thiam_monoph_kin"/>
    <property type="match status" value="1"/>
</dbReference>
<evidence type="ECO:0000313" key="5">
    <source>
        <dbReference type="Proteomes" id="UP000184522"/>
    </source>
</evidence>
<dbReference type="NCBIfam" id="TIGR01379">
    <property type="entry name" value="thiL"/>
    <property type="match status" value="1"/>
</dbReference>